<feature type="domain" description="Luciferase-like" evidence="2">
    <location>
        <begin position="11"/>
        <end position="231"/>
    </location>
</feature>
<sequence>MAPEVGISLPTSGAAIPDIAEAARAAESLGFDSVWAGDHLADARPILDSTLALTTAAAVTGRVKVGFGVLQLALRQPAWAAKQIGSLQYLSGGRLILGVGVGGLVPGEWEAAGIPLSGRGKRTESILRALPGLLAGEPTRLTTEPGAPEVTLTPAVPVPPVWLGAISERGLRRAAEYGDGWLATITTPAELAAGAGKVRAMAGEFGRPAPVTGCSVLVGETRSAVSDFLRARLGLEPERADAIAVGGGAREIADRLACYTAAEHLVLSPFGQDWRAQLDVLAEARALLLA</sequence>
<dbReference type="STRING" id="589385.SAMN05421504_1011310"/>
<gene>
    <name evidence="3" type="ORF">SAMN05421504_1011310</name>
</gene>
<accession>A0A1H2VRB3</accession>
<dbReference type="PANTHER" id="PTHR43244:SF1">
    <property type="entry name" value="5,10-METHYLENETETRAHYDROMETHANOPTERIN REDUCTASE"/>
    <property type="match status" value="1"/>
</dbReference>
<keyword evidence="1" id="KW-0560">Oxidoreductase</keyword>
<dbReference type="EMBL" id="FNON01000001">
    <property type="protein sequence ID" value="SDW70942.1"/>
    <property type="molecule type" value="Genomic_DNA"/>
</dbReference>
<evidence type="ECO:0000313" key="4">
    <source>
        <dbReference type="Proteomes" id="UP000199515"/>
    </source>
</evidence>
<dbReference type="Proteomes" id="UP000199515">
    <property type="component" value="Unassembled WGS sequence"/>
</dbReference>
<dbReference type="Pfam" id="PF00296">
    <property type="entry name" value="Bac_luciferase"/>
    <property type="match status" value="1"/>
</dbReference>
<dbReference type="GO" id="GO:0016705">
    <property type="term" value="F:oxidoreductase activity, acting on paired donors, with incorporation or reduction of molecular oxygen"/>
    <property type="evidence" value="ECO:0007669"/>
    <property type="project" value="InterPro"/>
</dbReference>
<evidence type="ECO:0000259" key="2">
    <source>
        <dbReference type="Pfam" id="PF00296"/>
    </source>
</evidence>
<organism evidence="3 4">
    <name type="scientific">Amycolatopsis xylanica</name>
    <dbReference type="NCBI Taxonomy" id="589385"/>
    <lineage>
        <taxon>Bacteria</taxon>
        <taxon>Bacillati</taxon>
        <taxon>Actinomycetota</taxon>
        <taxon>Actinomycetes</taxon>
        <taxon>Pseudonocardiales</taxon>
        <taxon>Pseudonocardiaceae</taxon>
        <taxon>Amycolatopsis</taxon>
    </lineage>
</organism>
<keyword evidence="3" id="KW-0503">Monooxygenase</keyword>
<name>A0A1H2VRB3_9PSEU</name>
<evidence type="ECO:0000313" key="3">
    <source>
        <dbReference type="EMBL" id="SDW70942.1"/>
    </source>
</evidence>
<proteinExistence type="predicted"/>
<dbReference type="PANTHER" id="PTHR43244">
    <property type="match status" value="1"/>
</dbReference>
<dbReference type="Gene3D" id="3.20.20.30">
    <property type="entry name" value="Luciferase-like domain"/>
    <property type="match status" value="1"/>
</dbReference>
<protein>
    <submittedName>
        <fullName evidence="3">Flavin-dependent oxidoreductase, luciferase family (Includes alkanesulfonate monooxygenase SsuD and methylene tetrahydromethanopterin reductase)</fullName>
    </submittedName>
</protein>
<dbReference type="AlphaFoldDB" id="A0A1H2VRB3"/>
<dbReference type="SUPFAM" id="SSF51679">
    <property type="entry name" value="Bacterial luciferase-like"/>
    <property type="match status" value="1"/>
</dbReference>
<dbReference type="GO" id="GO:0004497">
    <property type="term" value="F:monooxygenase activity"/>
    <property type="evidence" value="ECO:0007669"/>
    <property type="project" value="UniProtKB-KW"/>
</dbReference>
<evidence type="ECO:0000256" key="1">
    <source>
        <dbReference type="ARBA" id="ARBA00023002"/>
    </source>
</evidence>
<reference evidence="3 4" key="1">
    <citation type="submission" date="2016-10" db="EMBL/GenBank/DDBJ databases">
        <authorList>
            <person name="de Groot N.N."/>
        </authorList>
    </citation>
    <scope>NUCLEOTIDE SEQUENCE [LARGE SCALE GENOMIC DNA]</scope>
    <source>
        <strain evidence="3 4">CPCC 202699</strain>
    </source>
</reference>
<dbReference type="InterPro" id="IPR036661">
    <property type="entry name" value="Luciferase-like_sf"/>
</dbReference>
<dbReference type="InterPro" id="IPR011251">
    <property type="entry name" value="Luciferase-like_dom"/>
</dbReference>
<keyword evidence="4" id="KW-1185">Reference proteome</keyword>
<dbReference type="InterPro" id="IPR050564">
    <property type="entry name" value="F420-G6PD/mer"/>
</dbReference>
<dbReference type="RefSeq" id="WP_218134611.1">
    <property type="nucleotide sequence ID" value="NZ_FNON01000001.1"/>
</dbReference>